<evidence type="ECO:0000256" key="1">
    <source>
        <dbReference type="SAM" id="MobiDB-lite"/>
    </source>
</evidence>
<dbReference type="OrthoDB" id="164186at2759"/>
<dbReference type="PANTHER" id="PTHR31145:SF6">
    <property type="entry name" value="INTEGRAL MEMBRANE PROTEIN (AFU_ORTHOLOGUE AFUA_7G01610)"/>
    <property type="match status" value="1"/>
</dbReference>
<dbReference type="PANTHER" id="PTHR31145">
    <property type="entry name" value="INTEGRAL MEMBRANE PROTEIN (AFU_ORTHOLOGUE AFUA_7G01610)"/>
    <property type="match status" value="1"/>
</dbReference>
<proteinExistence type="predicted"/>
<dbReference type="Proteomes" id="UP000794436">
    <property type="component" value="Unassembled WGS sequence"/>
</dbReference>
<feature type="compositionally biased region" description="Low complexity" evidence="1">
    <location>
        <begin position="1"/>
        <end position="22"/>
    </location>
</feature>
<keyword evidence="4" id="KW-1185">Reference proteome</keyword>
<protein>
    <recommendedName>
        <fullName evidence="5">TRP C-terminal domain-containing protein</fullName>
    </recommendedName>
</protein>
<reference evidence="3" key="1">
    <citation type="submission" date="2019-03" db="EMBL/GenBank/DDBJ databases">
        <title>Long read genome sequence of the mycoparasitic Pythium oligandrum ATCC 38472 isolated from sugarbeet rhizosphere.</title>
        <authorList>
            <person name="Gaulin E."/>
        </authorList>
    </citation>
    <scope>NUCLEOTIDE SEQUENCE</scope>
    <source>
        <strain evidence="3">ATCC 38472_TT</strain>
    </source>
</reference>
<dbReference type="GO" id="GO:0055085">
    <property type="term" value="P:transmembrane transport"/>
    <property type="evidence" value="ECO:0007669"/>
    <property type="project" value="TreeGrafter"/>
</dbReference>
<dbReference type="AlphaFoldDB" id="A0A8K1FKG4"/>
<feature type="transmembrane region" description="Helical" evidence="2">
    <location>
        <begin position="392"/>
        <end position="409"/>
    </location>
</feature>
<feature type="transmembrane region" description="Helical" evidence="2">
    <location>
        <begin position="368"/>
        <end position="386"/>
    </location>
</feature>
<evidence type="ECO:0008006" key="5">
    <source>
        <dbReference type="Google" id="ProtNLM"/>
    </source>
</evidence>
<accession>A0A8K1FKG4</accession>
<organism evidence="3 4">
    <name type="scientific">Pythium oligandrum</name>
    <name type="common">Mycoparasitic fungus</name>
    <dbReference type="NCBI Taxonomy" id="41045"/>
    <lineage>
        <taxon>Eukaryota</taxon>
        <taxon>Sar</taxon>
        <taxon>Stramenopiles</taxon>
        <taxon>Oomycota</taxon>
        <taxon>Peronosporomycetes</taxon>
        <taxon>Pythiales</taxon>
        <taxon>Pythiaceae</taxon>
        <taxon>Pythium</taxon>
    </lineage>
</organism>
<keyword evidence="2" id="KW-1133">Transmembrane helix</keyword>
<feature type="transmembrane region" description="Helical" evidence="2">
    <location>
        <begin position="280"/>
        <end position="298"/>
    </location>
</feature>
<feature type="transmembrane region" description="Helical" evidence="2">
    <location>
        <begin position="215"/>
        <end position="236"/>
    </location>
</feature>
<gene>
    <name evidence="3" type="ORF">Poli38472_003796</name>
</gene>
<sequence>MPSLFSTDTPQPDSPPTGFRPKPTSPPSFTPVPTRTWPANPSPTTGTIDTNGSAVSDGALKAVILNPSRIPAVVIGGSDATAGTRTLQQVSGRDVYRFLQVLTSVLALLSCLALIVFHFAAADERLMSTWAPESPNAWEFVLYIGYIQRMASLSHLVVRRVPYFLWNYADNFSWTVFVPFHGSSVQPASRRLYEVVVLDGVVGFANRIGVSEGGLLVRSMIGLLVVLGIVAAVIGITTAVTKPRDVYDPDDELEFTRSSSVVSTPKIREATSSWRIKTELAVLVWLAALYPMAMLSSFEIGMEICAHDVTAFSLVVAIVALLFGCAGIFVYRVVMILKTRMQQIDDNASDDSTDTCPEEPLHTQPLPFLAFVITQIVSGIVVGAVTNAIAQIVALVVFVLVFLLCAWRWMQWRNTRVTKALVFGLGLIKIVNLGLIFAFVSSSDDAAISDGPHAVGIAYIVLNSVVIVGFFVRHFGMANRLARIVWDERSRIRKATQPISDDSSDRPAYTSIASTPAHTGPREQSAV</sequence>
<feature type="region of interest" description="Disordered" evidence="1">
    <location>
        <begin position="496"/>
        <end position="527"/>
    </location>
</feature>
<dbReference type="InterPro" id="IPR040241">
    <property type="entry name" value="TRP_Flc/Pkd2-like"/>
</dbReference>
<feature type="transmembrane region" description="Helical" evidence="2">
    <location>
        <begin position="453"/>
        <end position="472"/>
    </location>
</feature>
<dbReference type="GO" id="GO:0016020">
    <property type="term" value="C:membrane"/>
    <property type="evidence" value="ECO:0007669"/>
    <property type="project" value="TreeGrafter"/>
</dbReference>
<feature type="transmembrane region" description="Helical" evidence="2">
    <location>
        <begin position="310"/>
        <end position="334"/>
    </location>
</feature>
<keyword evidence="2" id="KW-0472">Membrane</keyword>
<feature type="compositionally biased region" description="Polar residues" evidence="1">
    <location>
        <begin position="37"/>
        <end position="53"/>
    </location>
</feature>
<evidence type="ECO:0000256" key="2">
    <source>
        <dbReference type="SAM" id="Phobius"/>
    </source>
</evidence>
<feature type="transmembrane region" description="Helical" evidence="2">
    <location>
        <begin position="98"/>
        <end position="120"/>
    </location>
</feature>
<dbReference type="EMBL" id="SPLM01000036">
    <property type="protein sequence ID" value="TMW66031.1"/>
    <property type="molecule type" value="Genomic_DNA"/>
</dbReference>
<feature type="region of interest" description="Disordered" evidence="1">
    <location>
        <begin position="1"/>
        <end position="53"/>
    </location>
</feature>
<evidence type="ECO:0000313" key="3">
    <source>
        <dbReference type="EMBL" id="TMW66031.1"/>
    </source>
</evidence>
<keyword evidence="2" id="KW-0812">Transmembrane</keyword>
<comment type="caution">
    <text evidence="3">The sequence shown here is derived from an EMBL/GenBank/DDBJ whole genome shotgun (WGS) entry which is preliminary data.</text>
</comment>
<name>A0A8K1FKG4_PYTOL</name>
<feature type="transmembrane region" description="Helical" evidence="2">
    <location>
        <begin position="421"/>
        <end position="441"/>
    </location>
</feature>
<evidence type="ECO:0000313" key="4">
    <source>
        <dbReference type="Proteomes" id="UP000794436"/>
    </source>
</evidence>